<dbReference type="PANTHER" id="PTHR18895">
    <property type="entry name" value="HEMK METHYLTRANSFERASE"/>
    <property type="match status" value="1"/>
</dbReference>
<evidence type="ECO:0000256" key="5">
    <source>
        <dbReference type="HAMAP-Rule" id="MF_02126"/>
    </source>
</evidence>
<evidence type="ECO:0000313" key="9">
    <source>
        <dbReference type="Proteomes" id="UP000266975"/>
    </source>
</evidence>
<evidence type="ECO:0000256" key="1">
    <source>
        <dbReference type="ARBA" id="ARBA00022603"/>
    </source>
</evidence>
<keyword evidence="1 5" id="KW-0489">Methyltransferase</keyword>
<dbReference type="InterPro" id="IPR029063">
    <property type="entry name" value="SAM-dependent_MTases_sf"/>
</dbReference>
<dbReference type="GO" id="GO:0032259">
    <property type="term" value="P:methylation"/>
    <property type="evidence" value="ECO:0007669"/>
    <property type="project" value="UniProtKB-KW"/>
</dbReference>
<dbReference type="HAMAP" id="MF_02126">
    <property type="entry name" value="RF_methyltr_PrmC"/>
    <property type="match status" value="1"/>
</dbReference>
<organism evidence="8 9">
    <name type="scientific">Corynebacterium alimapuense</name>
    <dbReference type="NCBI Taxonomy" id="1576874"/>
    <lineage>
        <taxon>Bacteria</taxon>
        <taxon>Bacillati</taxon>
        <taxon>Actinomycetota</taxon>
        <taxon>Actinomycetes</taxon>
        <taxon>Mycobacteriales</taxon>
        <taxon>Corynebacteriaceae</taxon>
        <taxon>Corynebacterium</taxon>
    </lineage>
</organism>
<dbReference type="Pfam" id="PF17827">
    <property type="entry name" value="PrmC_N"/>
    <property type="match status" value="1"/>
</dbReference>
<evidence type="ECO:0000256" key="4">
    <source>
        <dbReference type="ARBA" id="ARBA00048391"/>
    </source>
</evidence>
<dbReference type="NCBIfam" id="TIGR03534">
    <property type="entry name" value="RF_mod_PrmC"/>
    <property type="match status" value="1"/>
</dbReference>
<dbReference type="InterPro" id="IPR004556">
    <property type="entry name" value="HemK-like"/>
</dbReference>
<gene>
    <name evidence="5 8" type="primary">prmC</name>
    <name evidence="8" type="ORF">C5L39_07785</name>
</gene>
<dbReference type="Gene3D" id="1.10.8.10">
    <property type="entry name" value="DNA helicase RuvA subunit, C-terminal domain"/>
    <property type="match status" value="1"/>
</dbReference>
<dbReference type="PANTHER" id="PTHR18895:SF74">
    <property type="entry name" value="MTRF1L RELEASE FACTOR GLUTAMINE METHYLTRANSFERASE"/>
    <property type="match status" value="1"/>
</dbReference>
<name>A0A3M8K5A2_9CORY</name>
<protein>
    <recommendedName>
        <fullName evidence="5">Release factor glutamine methyltransferase</fullName>
        <shortName evidence="5">RF MTase</shortName>
        <ecNumber evidence="5">2.1.1.297</ecNumber>
    </recommendedName>
    <alternativeName>
        <fullName evidence="5">N5-glutamine methyltransferase PrmC</fullName>
    </alternativeName>
    <alternativeName>
        <fullName evidence="5">Protein-(glutamine-N5) MTase PrmC</fullName>
    </alternativeName>
    <alternativeName>
        <fullName evidence="5">Protein-glutamine N-methyltransferase PrmC</fullName>
    </alternativeName>
</protein>
<evidence type="ECO:0000256" key="2">
    <source>
        <dbReference type="ARBA" id="ARBA00022679"/>
    </source>
</evidence>
<feature type="domain" description="Methyltransferase small" evidence="6">
    <location>
        <begin position="107"/>
        <end position="186"/>
    </location>
</feature>
<keyword evidence="9" id="KW-1185">Reference proteome</keyword>
<feature type="domain" description="Release factor glutamine methyltransferase N-terminal" evidence="7">
    <location>
        <begin position="5"/>
        <end position="69"/>
    </location>
</feature>
<keyword evidence="3 5" id="KW-0949">S-adenosyl-L-methionine</keyword>
<comment type="caution">
    <text evidence="5">Lacks conserved residue(s) required for the propagation of feature annotation.</text>
</comment>
<comment type="catalytic activity">
    <reaction evidence="4 5">
        <text>L-glutaminyl-[peptide chain release factor] + S-adenosyl-L-methionine = N(5)-methyl-L-glutaminyl-[peptide chain release factor] + S-adenosyl-L-homocysteine + H(+)</text>
        <dbReference type="Rhea" id="RHEA:42896"/>
        <dbReference type="Rhea" id="RHEA-COMP:10271"/>
        <dbReference type="Rhea" id="RHEA-COMP:10272"/>
        <dbReference type="ChEBI" id="CHEBI:15378"/>
        <dbReference type="ChEBI" id="CHEBI:30011"/>
        <dbReference type="ChEBI" id="CHEBI:57856"/>
        <dbReference type="ChEBI" id="CHEBI:59789"/>
        <dbReference type="ChEBI" id="CHEBI:61891"/>
        <dbReference type="EC" id="2.1.1.297"/>
    </reaction>
</comment>
<dbReference type="OrthoDB" id="9800643at2"/>
<dbReference type="Proteomes" id="UP000266975">
    <property type="component" value="Unassembled WGS sequence"/>
</dbReference>
<feature type="binding site" evidence="5">
    <location>
        <begin position="183"/>
        <end position="186"/>
    </location>
    <ligand>
        <name>substrate</name>
    </ligand>
</feature>
<comment type="function">
    <text evidence="5">Methylates the class 1 translation termination release factors RF1/PrfA and RF2/PrfB on the glutamine residue of the universally conserved GGQ motif.</text>
</comment>
<dbReference type="InterPro" id="IPR040758">
    <property type="entry name" value="PrmC_N"/>
</dbReference>
<keyword evidence="2 5" id="KW-0808">Transferase</keyword>
<evidence type="ECO:0000259" key="7">
    <source>
        <dbReference type="Pfam" id="PF17827"/>
    </source>
</evidence>
<accession>A0A3M8K5A2</accession>
<dbReference type="PROSITE" id="PS00092">
    <property type="entry name" value="N6_MTASE"/>
    <property type="match status" value="1"/>
</dbReference>
<sequence>MSLNQALRDAADILRSAGVPSPEVDARLLAAGLLGVGPLELFGRSTVPEGFWEAVRRRELREPLQHILGSAPFGPLDLQVGEGVFIPRPETEVLADWAVGQLKRIDAANPRIVDLCTGSGALALYLADACPSARIAGVEKQDDALRWALRNAEGTGVEMLRGDVTDPDTLSEWHRSVDLVVTNPPYVPLTQDLDPEVYLDPPEAVFAGNTGMDVIDAMLPLIYNLLIPGGVVGIEHDDTTSDAVQSALLTHGGFDTVTVLTDLAGRARFVTASKVSV</sequence>
<dbReference type="EMBL" id="PTJO01000005">
    <property type="protein sequence ID" value="RNE48403.1"/>
    <property type="molecule type" value="Genomic_DNA"/>
</dbReference>
<dbReference type="Pfam" id="PF05175">
    <property type="entry name" value="MTS"/>
    <property type="match status" value="1"/>
</dbReference>
<dbReference type="InterPro" id="IPR002052">
    <property type="entry name" value="DNA_methylase_N6_adenine_CS"/>
</dbReference>
<evidence type="ECO:0000256" key="3">
    <source>
        <dbReference type="ARBA" id="ARBA00022691"/>
    </source>
</evidence>
<reference evidence="8 9" key="1">
    <citation type="submission" date="2018-02" db="EMBL/GenBank/DDBJ databases">
        <title>Corynebacterium alimpuense sp. nov., a marine obligate actinomycete isolated from sediments of Valparaiso bay, Chile.</title>
        <authorList>
            <person name="Claverias F."/>
            <person name="Gonzales-Siles L."/>
            <person name="Salva-Serra F."/>
            <person name="Inganaes E."/>
            <person name="Molin K."/>
            <person name="Cumsille A."/>
            <person name="Undabarrena A."/>
            <person name="Couve E."/>
            <person name="Moore E.R.B."/>
            <person name="Gomila M."/>
            <person name="Camara B."/>
        </authorList>
    </citation>
    <scope>NUCLEOTIDE SEQUENCE [LARGE SCALE GENOMIC DNA]</scope>
    <source>
        <strain evidence="8 9">CCUG 69366</strain>
    </source>
</reference>
<dbReference type="RefSeq" id="WP_123048336.1">
    <property type="nucleotide sequence ID" value="NZ_PTJO01000005.1"/>
</dbReference>
<dbReference type="EC" id="2.1.1.297" evidence="5"/>
<dbReference type="GO" id="GO:0003676">
    <property type="term" value="F:nucleic acid binding"/>
    <property type="evidence" value="ECO:0007669"/>
    <property type="project" value="InterPro"/>
</dbReference>
<feature type="binding site" evidence="5">
    <location>
        <position position="139"/>
    </location>
    <ligand>
        <name>S-adenosyl-L-methionine</name>
        <dbReference type="ChEBI" id="CHEBI:59789"/>
    </ligand>
</feature>
<comment type="similarity">
    <text evidence="5">Belongs to the protein N5-glutamine methyltransferase family. PrmC subfamily.</text>
</comment>
<feature type="binding site" evidence="5">
    <location>
        <position position="183"/>
    </location>
    <ligand>
        <name>S-adenosyl-L-methionine</name>
        <dbReference type="ChEBI" id="CHEBI:59789"/>
    </ligand>
</feature>
<evidence type="ECO:0000313" key="8">
    <source>
        <dbReference type="EMBL" id="RNE48403.1"/>
    </source>
</evidence>
<dbReference type="InterPro" id="IPR019874">
    <property type="entry name" value="RF_methyltr_PrmC"/>
</dbReference>
<dbReference type="InterPro" id="IPR007848">
    <property type="entry name" value="Small_mtfrase_dom"/>
</dbReference>
<dbReference type="NCBIfam" id="TIGR00536">
    <property type="entry name" value="hemK_fam"/>
    <property type="match status" value="1"/>
</dbReference>
<dbReference type="GO" id="GO:0102559">
    <property type="term" value="F:peptide chain release factor N(5)-glutamine methyltransferase activity"/>
    <property type="evidence" value="ECO:0007669"/>
    <property type="project" value="UniProtKB-EC"/>
</dbReference>
<comment type="caution">
    <text evidence="8">The sequence shown here is derived from an EMBL/GenBank/DDBJ whole genome shotgun (WGS) entry which is preliminary data.</text>
</comment>
<dbReference type="AlphaFoldDB" id="A0A3M8K5A2"/>
<dbReference type="SUPFAM" id="SSF53335">
    <property type="entry name" value="S-adenosyl-L-methionine-dependent methyltransferases"/>
    <property type="match status" value="1"/>
</dbReference>
<dbReference type="Gene3D" id="3.40.50.150">
    <property type="entry name" value="Vaccinia Virus protein VP39"/>
    <property type="match status" value="1"/>
</dbReference>
<dbReference type="InterPro" id="IPR050320">
    <property type="entry name" value="N5-glutamine_MTase"/>
</dbReference>
<evidence type="ECO:0000259" key="6">
    <source>
        <dbReference type="Pfam" id="PF05175"/>
    </source>
</evidence>
<proteinExistence type="inferred from homology"/>
<dbReference type="CDD" id="cd02440">
    <property type="entry name" value="AdoMet_MTases"/>
    <property type="match status" value="1"/>
</dbReference>